<reference evidence="4" key="2">
    <citation type="journal article" date="2021" name="PeerJ">
        <title>Extensive microbial diversity within the chicken gut microbiome revealed by metagenomics and culture.</title>
        <authorList>
            <person name="Gilroy R."/>
            <person name="Ravi A."/>
            <person name="Getino M."/>
            <person name="Pursley I."/>
            <person name="Horton D.L."/>
            <person name="Alikhan N.F."/>
            <person name="Baker D."/>
            <person name="Gharbi K."/>
            <person name="Hall N."/>
            <person name="Watson M."/>
            <person name="Adriaenssens E.M."/>
            <person name="Foster-Nyarko E."/>
            <person name="Jarju S."/>
            <person name="Secka A."/>
            <person name="Antonio M."/>
            <person name="Oren A."/>
            <person name="Chaudhuri R.R."/>
            <person name="La Ragione R."/>
            <person name="Hildebrand F."/>
            <person name="Pallen M.J."/>
        </authorList>
    </citation>
    <scope>NUCLEOTIDE SEQUENCE</scope>
    <source>
        <strain evidence="4">ChiBcec2-4451</strain>
    </source>
</reference>
<dbReference type="PANTHER" id="PTHR43861">
    <property type="entry name" value="TRANS-ACONITATE 2-METHYLTRANSFERASE-RELATED"/>
    <property type="match status" value="1"/>
</dbReference>
<proteinExistence type="predicted"/>
<keyword evidence="1 4" id="KW-0489">Methyltransferase</keyword>
<dbReference type="GO" id="GO:0032259">
    <property type="term" value="P:methylation"/>
    <property type="evidence" value="ECO:0007669"/>
    <property type="project" value="UniProtKB-KW"/>
</dbReference>
<reference evidence="4" key="1">
    <citation type="submission" date="2020-10" db="EMBL/GenBank/DDBJ databases">
        <authorList>
            <person name="Gilroy R."/>
        </authorList>
    </citation>
    <scope>NUCLEOTIDE SEQUENCE</scope>
    <source>
        <strain evidence="4">ChiBcec2-4451</strain>
    </source>
</reference>
<dbReference type="CDD" id="cd02440">
    <property type="entry name" value="AdoMet_MTases"/>
    <property type="match status" value="1"/>
</dbReference>
<organism evidence="4 5">
    <name type="scientific">Candidatus Pullilachnospira stercoravium</name>
    <dbReference type="NCBI Taxonomy" id="2840913"/>
    <lineage>
        <taxon>Bacteria</taxon>
        <taxon>Bacillati</taxon>
        <taxon>Bacillota</taxon>
        <taxon>Clostridia</taxon>
        <taxon>Lachnospirales</taxon>
        <taxon>Lachnospiraceae</taxon>
        <taxon>Lachnospiraceae incertae sedis</taxon>
        <taxon>Candidatus Pullilachnospira</taxon>
    </lineage>
</organism>
<sequence>MDSIDYYNRYAVPYYEKTVDADMGEVMKPFVELLPENAEVLDLGCGSGRDTLALEEYGFYVTPLDGAEKMCRLAEVNIDRDVLCMTYDEMDFDDVFDGIWACASLVHLRDDQMRSVLKKLILALHEDGILYFSVRKGDRDGIYGERYFRDYTKRELYDLLEEFPQLKVIDLWTTQDVLPGRQDRVWLNVLVKKVDPEV</sequence>
<dbReference type="GO" id="GO:0008168">
    <property type="term" value="F:methyltransferase activity"/>
    <property type="evidence" value="ECO:0007669"/>
    <property type="project" value="UniProtKB-KW"/>
</dbReference>
<keyword evidence="2" id="KW-0808">Transferase</keyword>
<dbReference type="EMBL" id="DVON01000057">
    <property type="protein sequence ID" value="HIV12081.1"/>
    <property type="molecule type" value="Genomic_DNA"/>
</dbReference>
<evidence type="ECO:0000313" key="4">
    <source>
        <dbReference type="EMBL" id="HIV12081.1"/>
    </source>
</evidence>
<dbReference type="Pfam" id="PF13649">
    <property type="entry name" value="Methyltransf_25"/>
    <property type="match status" value="1"/>
</dbReference>
<dbReference type="InterPro" id="IPR029063">
    <property type="entry name" value="SAM-dependent_MTases_sf"/>
</dbReference>
<evidence type="ECO:0000256" key="1">
    <source>
        <dbReference type="ARBA" id="ARBA00022603"/>
    </source>
</evidence>
<evidence type="ECO:0000313" key="5">
    <source>
        <dbReference type="Proteomes" id="UP000886723"/>
    </source>
</evidence>
<accession>A0A9D1NTP1</accession>
<dbReference type="SUPFAM" id="SSF53335">
    <property type="entry name" value="S-adenosyl-L-methionine-dependent methyltransferases"/>
    <property type="match status" value="1"/>
</dbReference>
<gene>
    <name evidence="4" type="ORF">IAA63_02935</name>
</gene>
<comment type="caution">
    <text evidence="4">The sequence shown here is derived from an EMBL/GenBank/DDBJ whole genome shotgun (WGS) entry which is preliminary data.</text>
</comment>
<dbReference type="PANTHER" id="PTHR43861:SF1">
    <property type="entry name" value="TRANS-ACONITATE 2-METHYLTRANSFERASE"/>
    <property type="match status" value="1"/>
</dbReference>
<name>A0A9D1NTP1_9FIRM</name>
<protein>
    <submittedName>
        <fullName evidence="4">Class I SAM-dependent methyltransferase</fullName>
    </submittedName>
</protein>
<evidence type="ECO:0000259" key="3">
    <source>
        <dbReference type="Pfam" id="PF13649"/>
    </source>
</evidence>
<dbReference type="InterPro" id="IPR041698">
    <property type="entry name" value="Methyltransf_25"/>
</dbReference>
<dbReference type="Proteomes" id="UP000886723">
    <property type="component" value="Unassembled WGS sequence"/>
</dbReference>
<dbReference type="AlphaFoldDB" id="A0A9D1NTP1"/>
<dbReference type="Gene3D" id="3.40.50.150">
    <property type="entry name" value="Vaccinia Virus protein VP39"/>
    <property type="match status" value="1"/>
</dbReference>
<evidence type="ECO:0000256" key="2">
    <source>
        <dbReference type="ARBA" id="ARBA00022679"/>
    </source>
</evidence>
<feature type="domain" description="Methyltransferase" evidence="3">
    <location>
        <begin position="40"/>
        <end position="128"/>
    </location>
</feature>